<feature type="region of interest" description="Disordered" evidence="1">
    <location>
        <begin position="154"/>
        <end position="230"/>
    </location>
</feature>
<organism evidence="2 3">
    <name type="scientific">Ampelomyces quisqualis</name>
    <name type="common">Powdery mildew agent</name>
    <dbReference type="NCBI Taxonomy" id="50730"/>
    <lineage>
        <taxon>Eukaryota</taxon>
        <taxon>Fungi</taxon>
        <taxon>Dikarya</taxon>
        <taxon>Ascomycota</taxon>
        <taxon>Pezizomycotina</taxon>
        <taxon>Dothideomycetes</taxon>
        <taxon>Pleosporomycetidae</taxon>
        <taxon>Pleosporales</taxon>
        <taxon>Pleosporineae</taxon>
        <taxon>Phaeosphaeriaceae</taxon>
        <taxon>Ampelomyces</taxon>
    </lineage>
</organism>
<reference evidence="2" key="1">
    <citation type="journal article" date="2020" name="Stud. Mycol.">
        <title>101 Dothideomycetes genomes: a test case for predicting lifestyles and emergence of pathogens.</title>
        <authorList>
            <person name="Haridas S."/>
            <person name="Albert R."/>
            <person name="Binder M."/>
            <person name="Bloem J."/>
            <person name="Labutti K."/>
            <person name="Salamov A."/>
            <person name="Andreopoulos B."/>
            <person name="Baker S."/>
            <person name="Barry K."/>
            <person name="Bills G."/>
            <person name="Bluhm B."/>
            <person name="Cannon C."/>
            <person name="Castanera R."/>
            <person name="Culley D."/>
            <person name="Daum C."/>
            <person name="Ezra D."/>
            <person name="Gonzalez J."/>
            <person name="Henrissat B."/>
            <person name="Kuo A."/>
            <person name="Liang C."/>
            <person name="Lipzen A."/>
            <person name="Lutzoni F."/>
            <person name="Magnuson J."/>
            <person name="Mondo S."/>
            <person name="Nolan M."/>
            <person name="Ohm R."/>
            <person name="Pangilinan J."/>
            <person name="Park H.-J."/>
            <person name="Ramirez L."/>
            <person name="Alfaro M."/>
            <person name="Sun H."/>
            <person name="Tritt A."/>
            <person name="Yoshinaga Y."/>
            <person name="Zwiers L.-H."/>
            <person name="Turgeon B."/>
            <person name="Goodwin S."/>
            <person name="Spatafora J."/>
            <person name="Crous P."/>
            <person name="Grigoriev I."/>
        </authorList>
    </citation>
    <scope>NUCLEOTIDE SEQUENCE</scope>
    <source>
        <strain evidence="2">HMLAC05119</strain>
    </source>
</reference>
<evidence type="ECO:0000256" key="1">
    <source>
        <dbReference type="SAM" id="MobiDB-lite"/>
    </source>
</evidence>
<proteinExistence type="predicted"/>
<gene>
    <name evidence="2" type="ORF">BDU57DRAFT_132197</name>
</gene>
<feature type="region of interest" description="Disordered" evidence="1">
    <location>
        <begin position="301"/>
        <end position="334"/>
    </location>
</feature>
<sequence length="409" mass="44074">MQVGPAECLLAGAMVSDGVLEAVVRGAIDGERGGVAKVGLASGVQGKQICAGSVVGVWGDGAEVGGRMLVDVLFDFPDGLAAVVDSSGNFDVLGVYKELLERLKRDGVEKGDGVEHAAAKMLDRVRIMRVFDFVGVREAIGEIRDELEGRMVVEPEQKSISTPKLSTSEPFKPEQELKRTVVADSEDEDDDEEMLLDATEALSEETPAVRNVSPPQTTPTKTPPPQQNPSCNKLKFVLIDNLTQVLTPLLKKDSIQGTSPFSFALLCLECTDEYTANDLSSTFMHSLAHLTRTHALFTILSNPAPSPRQQPGPLHHHHQQQQARQAPPPPPSIFASNDALPSLVGVLGRYVDVSVLVSHVPKRKIDARVWYREGHGGGLGKKIRGVEMSGVVEVMGDRWGDGAGRWGIL</sequence>
<feature type="compositionally biased region" description="Polar residues" evidence="1">
    <location>
        <begin position="158"/>
        <end position="169"/>
    </location>
</feature>
<accession>A0A6A5QTY6</accession>
<feature type="compositionally biased region" description="Basic and acidic residues" evidence="1">
    <location>
        <begin position="171"/>
        <end position="181"/>
    </location>
</feature>
<protein>
    <submittedName>
        <fullName evidence="2">Uncharacterized protein</fullName>
    </submittedName>
</protein>
<dbReference type="EMBL" id="ML979133">
    <property type="protein sequence ID" value="KAF1919145.1"/>
    <property type="molecule type" value="Genomic_DNA"/>
</dbReference>
<dbReference type="AlphaFoldDB" id="A0A6A5QTY6"/>
<dbReference type="Proteomes" id="UP000800096">
    <property type="component" value="Unassembled WGS sequence"/>
</dbReference>
<evidence type="ECO:0000313" key="2">
    <source>
        <dbReference type="EMBL" id="KAF1919145.1"/>
    </source>
</evidence>
<name>A0A6A5QTY6_AMPQU</name>
<evidence type="ECO:0000313" key="3">
    <source>
        <dbReference type="Proteomes" id="UP000800096"/>
    </source>
</evidence>
<dbReference type="OrthoDB" id="336321at2759"/>
<keyword evidence="3" id="KW-1185">Reference proteome</keyword>
<feature type="compositionally biased region" description="Acidic residues" evidence="1">
    <location>
        <begin position="184"/>
        <end position="195"/>
    </location>
</feature>